<accession>A0A3L6TA75</accession>
<name>A0A3L6TA75_PANMI</name>
<proteinExistence type="predicted"/>
<evidence type="ECO:0000259" key="2">
    <source>
        <dbReference type="Pfam" id="PF07762"/>
    </source>
</evidence>
<organism evidence="3 4">
    <name type="scientific">Panicum miliaceum</name>
    <name type="common">Proso millet</name>
    <name type="synonym">Broomcorn millet</name>
    <dbReference type="NCBI Taxonomy" id="4540"/>
    <lineage>
        <taxon>Eukaryota</taxon>
        <taxon>Viridiplantae</taxon>
        <taxon>Streptophyta</taxon>
        <taxon>Embryophyta</taxon>
        <taxon>Tracheophyta</taxon>
        <taxon>Spermatophyta</taxon>
        <taxon>Magnoliopsida</taxon>
        <taxon>Liliopsida</taxon>
        <taxon>Poales</taxon>
        <taxon>Poaceae</taxon>
        <taxon>PACMAD clade</taxon>
        <taxon>Panicoideae</taxon>
        <taxon>Panicodae</taxon>
        <taxon>Paniceae</taxon>
        <taxon>Panicinae</taxon>
        <taxon>Panicum</taxon>
        <taxon>Panicum sect. Panicum</taxon>
    </lineage>
</organism>
<dbReference type="Pfam" id="PF07762">
    <property type="entry name" value="DUF1618"/>
    <property type="match status" value="1"/>
</dbReference>
<gene>
    <name evidence="3" type="ORF">C2845_PM03G19190</name>
</gene>
<dbReference type="EMBL" id="PQIB02000002">
    <property type="protein sequence ID" value="RLN35201.1"/>
    <property type="molecule type" value="Genomic_DNA"/>
</dbReference>
<sequence length="398" mass="43747">MARISPSDCVLLHANGFPGTLLHRNATTAMSFTSRGCCIDATLSCPERSLLPTILFVECSGVDFVNEPPRIIRAAEDTVLFRVLVGPRPDVSRCKYEYYIYRVGDEPTLQLLPPPPDTFIAEDAGLLLHGDNDFMVASLVSTDKFDLHELHRFDSRTGAWSQVVVRLVVPQVSFPFRITRNSSRLGYHLTSAVITIGGEGGRMGWVDLWRGILICDVLDSEPELRGVPLPLPMDLLTCNNGLGEEIGGYANPIRGIAVVDQCLRFVHLEATVSRTTTDSSGDSDEETTATFPDPVMSDWVIHTWSNSKMTASWEDWVVDCKATASHTTIPSKVKSKMLNSGLLSPEDQGANPVRALGNLWVSTQLLALMMVSLTCWPDSNSRTPRHSSSLLTPGRMLC</sequence>
<evidence type="ECO:0000313" key="3">
    <source>
        <dbReference type="EMBL" id="RLN35201.1"/>
    </source>
</evidence>
<evidence type="ECO:0000256" key="1">
    <source>
        <dbReference type="SAM" id="MobiDB-lite"/>
    </source>
</evidence>
<reference evidence="4" key="1">
    <citation type="journal article" date="2019" name="Nat. Commun.">
        <title>The genome of broomcorn millet.</title>
        <authorList>
            <person name="Zou C."/>
            <person name="Miki D."/>
            <person name="Li D."/>
            <person name="Tang Q."/>
            <person name="Xiao L."/>
            <person name="Rajput S."/>
            <person name="Deng P."/>
            <person name="Jia W."/>
            <person name="Huang R."/>
            <person name="Zhang M."/>
            <person name="Sun Y."/>
            <person name="Hu J."/>
            <person name="Fu X."/>
            <person name="Schnable P.S."/>
            <person name="Li F."/>
            <person name="Zhang H."/>
            <person name="Feng B."/>
            <person name="Zhu X."/>
            <person name="Liu R."/>
            <person name="Schnable J.C."/>
            <person name="Zhu J.-K."/>
            <person name="Zhang H."/>
        </authorList>
    </citation>
    <scope>NUCLEOTIDE SEQUENCE [LARGE SCALE GENOMIC DNA]</scope>
</reference>
<dbReference type="AlphaFoldDB" id="A0A3L6TA75"/>
<dbReference type="PANTHER" id="PTHR33074">
    <property type="entry name" value="EXPRESSED PROTEIN-RELATED"/>
    <property type="match status" value="1"/>
</dbReference>
<keyword evidence="4" id="KW-1185">Reference proteome</keyword>
<dbReference type="InterPro" id="IPR011676">
    <property type="entry name" value="DUF1618"/>
</dbReference>
<feature type="domain" description="DUF1618" evidence="2">
    <location>
        <begin position="205"/>
        <end position="325"/>
    </location>
</feature>
<dbReference type="PANTHER" id="PTHR33074:SF62">
    <property type="entry name" value="EXPRESSED PROTEIN"/>
    <property type="match status" value="1"/>
</dbReference>
<comment type="caution">
    <text evidence="3">The sequence shown here is derived from an EMBL/GenBank/DDBJ whole genome shotgun (WGS) entry which is preliminary data.</text>
</comment>
<dbReference type="OrthoDB" id="689972at2759"/>
<feature type="compositionally biased region" description="Polar residues" evidence="1">
    <location>
        <begin position="378"/>
        <end position="391"/>
    </location>
</feature>
<dbReference type="Proteomes" id="UP000275267">
    <property type="component" value="Unassembled WGS sequence"/>
</dbReference>
<evidence type="ECO:0000313" key="4">
    <source>
        <dbReference type="Proteomes" id="UP000275267"/>
    </source>
</evidence>
<protein>
    <recommendedName>
        <fullName evidence="2">DUF1618 domain-containing protein</fullName>
    </recommendedName>
</protein>
<feature type="region of interest" description="Disordered" evidence="1">
    <location>
        <begin position="378"/>
        <end position="398"/>
    </location>
</feature>